<evidence type="ECO:0000313" key="4">
    <source>
        <dbReference type="EMBL" id="WUS26881.1"/>
    </source>
</evidence>
<name>A0A640SAP7_9ACTN</name>
<keyword evidence="6" id="KW-1185">Reference proteome</keyword>
<gene>
    <name evidence="4" type="ORF">OG727_33880</name>
    <name evidence="3" type="ORF">Scani_44850</name>
</gene>
<dbReference type="PANTHER" id="PTHR11487">
    <property type="entry name" value="THIOESTERASE"/>
    <property type="match status" value="1"/>
</dbReference>
<reference evidence="3 5" key="1">
    <citation type="submission" date="2019-12" db="EMBL/GenBank/DDBJ databases">
        <title>Whole genome shotgun sequence of Streptomyces caniferus NBRC 15389.</title>
        <authorList>
            <person name="Ichikawa N."/>
            <person name="Kimura A."/>
            <person name="Kitahashi Y."/>
            <person name="Komaki H."/>
            <person name="Tamura T."/>
        </authorList>
    </citation>
    <scope>NUCLEOTIDE SEQUENCE [LARGE SCALE GENOMIC DNA]</scope>
    <source>
        <strain evidence="3 5">NBRC 15389</strain>
    </source>
</reference>
<accession>A0A640SAP7</accession>
<dbReference type="PANTHER" id="PTHR11487:SF0">
    <property type="entry name" value="S-ACYL FATTY ACID SYNTHASE THIOESTERASE, MEDIUM CHAIN"/>
    <property type="match status" value="1"/>
</dbReference>
<dbReference type="InterPro" id="IPR029058">
    <property type="entry name" value="AB_hydrolase_fold"/>
</dbReference>
<dbReference type="Gene3D" id="3.40.50.1820">
    <property type="entry name" value="alpha/beta hydrolase"/>
    <property type="match status" value="1"/>
</dbReference>
<evidence type="ECO:0000313" key="5">
    <source>
        <dbReference type="Proteomes" id="UP000435837"/>
    </source>
</evidence>
<dbReference type="SUPFAM" id="SSF53474">
    <property type="entry name" value="alpha/beta-Hydrolases"/>
    <property type="match status" value="1"/>
</dbReference>
<dbReference type="InterPro" id="IPR001031">
    <property type="entry name" value="Thioesterase"/>
</dbReference>
<evidence type="ECO:0000313" key="6">
    <source>
        <dbReference type="Proteomes" id="UP001432292"/>
    </source>
</evidence>
<dbReference type="Proteomes" id="UP001432292">
    <property type="component" value="Chromosome"/>
</dbReference>
<dbReference type="Proteomes" id="UP000435837">
    <property type="component" value="Unassembled WGS sequence"/>
</dbReference>
<dbReference type="GO" id="GO:0008610">
    <property type="term" value="P:lipid biosynthetic process"/>
    <property type="evidence" value="ECO:0007669"/>
    <property type="project" value="TreeGrafter"/>
</dbReference>
<dbReference type="InterPro" id="IPR012223">
    <property type="entry name" value="TEII"/>
</dbReference>
<dbReference type="RefSeq" id="WP_159478877.1">
    <property type="nucleotide sequence ID" value="NZ_BAAATH010000029.1"/>
</dbReference>
<feature type="domain" description="Thioesterase" evidence="2">
    <location>
        <begin position="20"/>
        <end position="239"/>
    </location>
</feature>
<dbReference type="EMBL" id="CP108473">
    <property type="protein sequence ID" value="WUS26881.1"/>
    <property type="molecule type" value="Genomic_DNA"/>
</dbReference>
<reference evidence="4" key="2">
    <citation type="submission" date="2022-10" db="EMBL/GenBank/DDBJ databases">
        <title>The complete genomes of actinobacterial strains from the NBC collection.</title>
        <authorList>
            <person name="Joergensen T.S."/>
            <person name="Alvarez Arevalo M."/>
            <person name="Sterndorff E.B."/>
            <person name="Faurdal D."/>
            <person name="Vuksanovic O."/>
            <person name="Mourched A.-S."/>
            <person name="Charusanti P."/>
            <person name="Shaw S."/>
            <person name="Blin K."/>
            <person name="Weber T."/>
        </authorList>
    </citation>
    <scope>NUCLEOTIDE SEQUENCE</scope>
    <source>
        <strain evidence="4">NBC_01256</strain>
    </source>
</reference>
<comment type="similarity">
    <text evidence="1">Belongs to the thioesterase family.</text>
</comment>
<dbReference type="AlphaFoldDB" id="A0A640SAP7"/>
<protein>
    <submittedName>
        <fullName evidence="3 4">Thioesterase</fullName>
    </submittedName>
</protein>
<evidence type="ECO:0000256" key="1">
    <source>
        <dbReference type="ARBA" id="ARBA00007169"/>
    </source>
</evidence>
<sequence length="249" mass="26118">MTGKPYALGGADPATAPLRVMLIPHAGAGASSALVFRQHLPQDWALAAIRLPGRESRIREAVPDLAGLVADVVASARMLPGRGPLLVVGVCSGAVVGLEAVRALQDTDPGLVAGFVAVSQWALNEQPDAAARPPADPDDYADVREELRAYGALPDSIADDDMLRTYLPVIAGDMRAVRDHYAAPEPALACPVLVVAGDHDPLCDEDRLAGWSLYSKTTRQVRVPGGHMLLAEAPAQLAGCVAANLDLFR</sequence>
<dbReference type="EMBL" id="BLIN01000005">
    <property type="protein sequence ID" value="GFE08217.1"/>
    <property type="molecule type" value="Genomic_DNA"/>
</dbReference>
<dbReference type="OrthoDB" id="8480037at2"/>
<evidence type="ECO:0000313" key="3">
    <source>
        <dbReference type="EMBL" id="GFE08217.1"/>
    </source>
</evidence>
<evidence type="ECO:0000259" key="2">
    <source>
        <dbReference type="Pfam" id="PF00975"/>
    </source>
</evidence>
<proteinExistence type="inferred from homology"/>
<organism evidence="3 5">
    <name type="scientific">Streptomyces caniferus</name>
    <dbReference type="NCBI Taxonomy" id="285557"/>
    <lineage>
        <taxon>Bacteria</taxon>
        <taxon>Bacillati</taxon>
        <taxon>Actinomycetota</taxon>
        <taxon>Actinomycetes</taxon>
        <taxon>Kitasatosporales</taxon>
        <taxon>Streptomycetaceae</taxon>
        <taxon>Streptomyces</taxon>
    </lineage>
</organism>
<dbReference type="Pfam" id="PF00975">
    <property type="entry name" value="Thioesterase"/>
    <property type="match status" value="1"/>
</dbReference>